<name>A0ABD3MTP9_9STRA</name>
<feature type="compositionally biased region" description="Polar residues" evidence="2">
    <location>
        <begin position="212"/>
        <end position="240"/>
    </location>
</feature>
<organism evidence="3 4">
    <name type="scientific">Stephanodiscus triporus</name>
    <dbReference type="NCBI Taxonomy" id="2934178"/>
    <lineage>
        <taxon>Eukaryota</taxon>
        <taxon>Sar</taxon>
        <taxon>Stramenopiles</taxon>
        <taxon>Ochrophyta</taxon>
        <taxon>Bacillariophyta</taxon>
        <taxon>Coscinodiscophyceae</taxon>
        <taxon>Thalassiosirophycidae</taxon>
        <taxon>Stephanodiscales</taxon>
        <taxon>Stephanodiscaceae</taxon>
        <taxon>Stephanodiscus</taxon>
    </lineage>
</organism>
<feature type="coiled-coil region" evidence="1">
    <location>
        <begin position="465"/>
        <end position="607"/>
    </location>
</feature>
<dbReference type="AlphaFoldDB" id="A0ABD3MTP9"/>
<accession>A0ABD3MTP9</accession>
<evidence type="ECO:0000313" key="3">
    <source>
        <dbReference type="EMBL" id="KAL3766544.1"/>
    </source>
</evidence>
<dbReference type="Proteomes" id="UP001530315">
    <property type="component" value="Unassembled WGS sequence"/>
</dbReference>
<gene>
    <name evidence="3" type="ORF">ACHAW5_000779</name>
</gene>
<protein>
    <submittedName>
        <fullName evidence="3">Uncharacterized protein</fullName>
    </submittedName>
</protein>
<evidence type="ECO:0000256" key="2">
    <source>
        <dbReference type="SAM" id="MobiDB-lite"/>
    </source>
</evidence>
<proteinExistence type="predicted"/>
<keyword evidence="4" id="KW-1185">Reference proteome</keyword>
<evidence type="ECO:0000256" key="1">
    <source>
        <dbReference type="SAM" id="Coils"/>
    </source>
</evidence>
<keyword evidence="1" id="KW-0175">Coiled coil</keyword>
<evidence type="ECO:0000313" key="4">
    <source>
        <dbReference type="Proteomes" id="UP001530315"/>
    </source>
</evidence>
<feature type="region of interest" description="Disordered" evidence="2">
    <location>
        <begin position="164"/>
        <end position="262"/>
    </location>
</feature>
<feature type="compositionally biased region" description="Basic residues" evidence="2">
    <location>
        <begin position="172"/>
        <end position="181"/>
    </location>
</feature>
<comment type="caution">
    <text evidence="3">The sequence shown here is derived from an EMBL/GenBank/DDBJ whole genome shotgun (WGS) entry which is preliminary data.</text>
</comment>
<feature type="coiled-coil region" evidence="1">
    <location>
        <begin position="343"/>
        <end position="380"/>
    </location>
</feature>
<sequence>MITSIADCRGDKSSTSCEVDAVHSPTEVFRCINSENWEGALDAVRCNPAEARIWISRRKSDGLVWQYLPLHLICLQNRPPLKLLHALLQLYPQAASLPTPHDGNLPIHYVCESGCEDANVFAALLASCPQSLDCKNKKDKTPLLMCHAKSRAVLMNVLRQRNPLPFKDQLQSKRKKNKQSRKQVERRNDIDTSWNETPPSVPKFIDDDEASGRNTAKTPRASNYTSKTPRASNYGRSSKIQIKDREHSPLSSNTASSGRDGGIDAATSITNFARSALTYLYPSYHGESSSEQEDEPVQKQAGTLIEVNYSQQRIIDELTKRLDHLTSSKAVNTDDSKLCERILAKAETDNVAFRTQIQHLQDEKEEMRRVTELKEKAANQLFDQIRTILSEKGSQMKIDVFADVSSSHSASSGCSGSCDVQIVEALQTVLSHMDKRNNNLHSRIALLEADLSKSEVAMKMAQSKNQLLQGEKNSITDRLRDLELKSTILEEDKVMAQTSLSELKDRVSTLTVINQSLQEQVDSFSNRQVNQELDRLNAELTQMKEVKAETDQRQAAEIEKRTKSLLEKNQSLKETILLNNSKYSKKVQELGEKNSLLEKANIELKQSFARKLSAEAQPDVAVQLKGDKKSLLYEV</sequence>
<reference evidence="3 4" key="1">
    <citation type="submission" date="2024-10" db="EMBL/GenBank/DDBJ databases">
        <title>Updated reference genomes for cyclostephanoid diatoms.</title>
        <authorList>
            <person name="Roberts W.R."/>
            <person name="Alverson A.J."/>
        </authorList>
    </citation>
    <scope>NUCLEOTIDE SEQUENCE [LARGE SCALE GENOMIC DNA]</scope>
    <source>
        <strain evidence="3 4">AJA276-08</strain>
    </source>
</reference>
<dbReference type="EMBL" id="JALLAZ020001728">
    <property type="protein sequence ID" value="KAL3766544.1"/>
    <property type="molecule type" value="Genomic_DNA"/>
</dbReference>
<dbReference type="Gene3D" id="1.25.40.20">
    <property type="entry name" value="Ankyrin repeat-containing domain"/>
    <property type="match status" value="1"/>
</dbReference>
<dbReference type="InterPro" id="IPR036770">
    <property type="entry name" value="Ankyrin_rpt-contain_sf"/>
</dbReference>